<comment type="caution">
    <text evidence="4">The sequence shown here is derived from an EMBL/GenBank/DDBJ whole genome shotgun (WGS) entry which is preliminary data.</text>
</comment>
<dbReference type="InterPro" id="IPR002885">
    <property type="entry name" value="PPR_rpt"/>
</dbReference>
<dbReference type="Pfam" id="PF17177">
    <property type="entry name" value="PPR_long"/>
    <property type="match status" value="1"/>
</dbReference>
<evidence type="ECO:0000256" key="1">
    <source>
        <dbReference type="ARBA" id="ARBA00022737"/>
    </source>
</evidence>
<dbReference type="EMBL" id="ATMH01002852">
    <property type="protein sequence ID" value="EPY32356.1"/>
    <property type="molecule type" value="Genomic_DNA"/>
</dbReference>
<organism evidence="4 5">
    <name type="scientific">Strigomonas culicis</name>
    <dbReference type="NCBI Taxonomy" id="28005"/>
    <lineage>
        <taxon>Eukaryota</taxon>
        <taxon>Discoba</taxon>
        <taxon>Euglenozoa</taxon>
        <taxon>Kinetoplastea</taxon>
        <taxon>Metakinetoplastina</taxon>
        <taxon>Trypanosomatida</taxon>
        <taxon>Trypanosomatidae</taxon>
        <taxon>Strigomonadinae</taxon>
        <taxon>Strigomonas</taxon>
    </lineage>
</organism>
<dbReference type="PANTHER" id="PTHR47447:SF24">
    <property type="entry name" value="PENTATRICOPEPTIDE REPEAT-CONTAINING PROTEIN"/>
    <property type="match status" value="1"/>
</dbReference>
<dbReference type="PANTHER" id="PTHR47447">
    <property type="entry name" value="OS03G0856100 PROTEIN"/>
    <property type="match status" value="1"/>
</dbReference>
<evidence type="ECO:0000259" key="3">
    <source>
        <dbReference type="Pfam" id="PF17177"/>
    </source>
</evidence>
<gene>
    <name evidence="4" type="ORF">STCU_02852</name>
</gene>
<feature type="repeat" description="PPR" evidence="2">
    <location>
        <begin position="147"/>
        <end position="181"/>
    </location>
</feature>
<accession>S9VYZ7</accession>
<dbReference type="AlphaFoldDB" id="S9VYZ7"/>
<dbReference type="InterPro" id="IPR011990">
    <property type="entry name" value="TPR-like_helical_dom_sf"/>
</dbReference>
<evidence type="ECO:0000313" key="5">
    <source>
        <dbReference type="Proteomes" id="UP000015354"/>
    </source>
</evidence>
<reference evidence="4 5" key="1">
    <citation type="journal article" date="2013" name="PLoS ONE">
        <title>Predicting the Proteins of Angomonas deanei, Strigomonas culicis and Their Respective Endosymbionts Reveals New Aspects of the Trypanosomatidae Family.</title>
        <authorList>
            <person name="Motta M.C."/>
            <person name="Martins A.C."/>
            <person name="de Souza S.S."/>
            <person name="Catta-Preta C.M."/>
            <person name="Silva R."/>
            <person name="Klein C.C."/>
            <person name="de Almeida L.G."/>
            <person name="de Lima Cunha O."/>
            <person name="Ciapina L.P."/>
            <person name="Brocchi M."/>
            <person name="Colabardini A.C."/>
            <person name="de Araujo Lima B."/>
            <person name="Machado C.R."/>
            <person name="de Almeida Soares C.M."/>
            <person name="Probst C.M."/>
            <person name="de Menezes C.B."/>
            <person name="Thompson C.E."/>
            <person name="Bartholomeu D.C."/>
            <person name="Gradia D.F."/>
            <person name="Pavoni D.P."/>
            <person name="Grisard E.C."/>
            <person name="Fantinatti-Garboggini F."/>
            <person name="Marchini F.K."/>
            <person name="Rodrigues-Luiz G.F."/>
            <person name="Wagner G."/>
            <person name="Goldman G.H."/>
            <person name="Fietto J.L."/>
            <person name="Elias M.C."/>
            <person name="Goldman M.H."/>
            <person name="Sagot M.F."/>
            <person name="Pereira M."/>
            <person name="Stoco P.H."/>
            <person name="de Mendonca-Neto R.P."/>
            <person name="Teixeira S.M."/>
            <person name="Maciel T.E."/>
            <person name="de Oliveira Mendes T.A."/>
            <person name="Urmenyi T.P."/>
            <person name="de Souza W."/>
            <person name="Schenkman S."/>
            <person name="de Vasconcelos A.T."/>
        </authorList>
    </citation>
    <scope>NUCLEOTIDE SEQUENCE [LARGE SCALE GENOMIC DNA]</scope>
</reference>
<evidence type="ECO:0000256" key="2">
    <source>
        <dbReference type="PROSITE-ProRule" id="PRU00708"/>
    </source>
</evidence>
<dbReference type="InterPro" id="IPR033443">
    <property type="entry name" value="PROP1-like_PPR_dom"/>
</dbReference>
<keyword evidence="5" id="KW-1185">Reference proteome</keyword>
<protein>
    <recommendedName>
        <fullName evidence="3">PROP1-like PPR domain-containing protein</fullName>
    </recommendedName>
</protein>
<dbReference type="OrthoDB" id="185373at2759"/>
<evidence type="ECO:0000313" key="4">
    <source>
        <dbReference type="EMBL" id="EPY32356.1"/>
    </source>
</evidence>
<keyword evidence="1" id="KW-0677">Repeat</keyword>
<dbReference type="PROSITE" id="PS51375">
    <property type="entry name" value="PPR"/>
    <property type="match status" value="2"/>
</dbReference>
<dbReference type="Proteomes" id="UP000015354">
    <property type="component" value="Unassembled WGS sequence"/>
</dbReference>
<sequence length="375" mass="41826">MLASLRRISASRGVAVRAPPLWARRGLTSPVAGAGALDGRRAASALSTRSAYAALLWQQRQTSESRAGDLAAAAAPSAVQEVAYAACAPGSLPTSAALVEELFFNSVKERTVSNAQLRKYVNSTKERDYELALAAVRGCRAAGLKVNALTYERVLQLLLEAGQLKAAMELYQHMTTNHMSPTPHAYALLMRLCLQRDMPEACQRLFKDLQRRGNRPSSENYALMIESLAAEVPPKWEQAIELFDKMSRSKHTTINADTYNALMRVYLNMRPFDWRVVYNCYYEMRRRKPRIPLQWSSYLLLSEAMRRGRAGKVRRMIAYVDAWMAATPLFSRDFWVGCAVYTTFFMLLKAVGTYVGVKVVEGAAWTGSASESKLG</sequence>
<dbReference type="Gene3D" id="1.25.40.10">
    <property type="entry name" value="Tetratricopeptide repeat domain"/>
    <property type="match status" value="1"/>
</dbReference>
<name>S9VYZ7_9TRYP</name>
<feature type="repeat" description="PPR" evidence="2">
    <location>
        <begin position="182"/>
        <end position="216"/>
    </location>
</feature>
<proteinExistence type="predicted"/>
<feature type="domain" description="PROP1-like PPR" evidence="3">
    <location>
        <begin position="112"/>
        <end position="267"/>
    </location>
</feature>